<protein>
    <submittedName>
        <fullName evidence="2">Uncharacterized protein</fullName>
    </submittedName>
</protein>
<evidence type="ECO:0000313" key="1">
    <source>
        <dbReference type="Proteomes" id="UP000887565"/>
    </source>
</evidence>
<evidence type="ECO:0000313" key="2">
    <source>
        <dbReference type="WBParaSite" id="nRc.2.0.1.t27565-RA"/>
    </source>
</evidence>
<reference evidence="2" key="1">
    <citation type="submission" date="2022-11" db="UniProtKB">
        <authorList>
            <consortium name="WormBaseParasite"/>
        </authorList>
    </citation>
    <scope>IDENTIFICATION</scope>
</reference>
<name>A0A915JMZ4_ROMCU</name>
<accession>A0A915JMZ4</accession>
<keyword evidence="1" id="KW-1185">Reference proteome</keyword>
<sequence length="131" mass="14333">MNLVLLWPIPPSLLGAKHGEKSLFSALGNSRTTAPLFRNLSPISEMKNCANFLGRASVLENLEGRGKNALNHEKSENLKKCILWLMVYLQVIYPVFAAKIGSHAKHDPVLSIKSSGTEVASSDTQLSYTIP</sequence>
<dbReference type="Proteomes" id="UP000887565">
    <property type="component" value="Unplaced"/>
</dbReference>
<proteinExistence type="predicted"/>
<organism evidence="1 2">
    <name type="scientific">Romanomermis culicivorax</name>
    <name type="common">Nematode worm</name>
    <dbReference type="NCBI Taxonomy" id="13658"/>
    <lineage>
        <taxon>Eukaryota</taxon>
        <taxon>Metazoa</taxon>
        <taxon>Ecdysozoa</taxon>
        <taxon>Nematoda</taxon>
        <taxon>Enoplea</taxon>
        <taxon>Dorylaimia</taxon>
        <taxon>Mermithida</taxon>
        <taxon>Mermithoidea</taxon>
        <taxon>Mermithidae</taxon>
        <taxon>Romanomermis</taxon>
    </lineage>
</organism>
<dbReference type="AlphaFoldDB" id="A0A915JMZ4"/>
<dbReference type="WBParaSite" id="nRc.2.0.1.t27565-RA">
    <property type="protein sequence ID" value="nRc.2.0.1.t27565-RA"/>
    <property type="gene ID" value="nRc.2.0.1.g27565"/>
</dbReference>